<dbReference type="GO" id="GO:0005829">
    <property type="term" value="C:cytosol"/>
    <property type="evidence" value="ECO:0007669"/>
    <property type="project" value="TreeGrafter"/>
</dbReference>
<dbReference type="InterPro" id="IPR012677">
    <property type="entry name" value="Nucleotide-bd_a/b_plait_sf"/>
</dbReference>
<organism evidence="5 6">
    <name type="scientific">Rhizopus stolonifer</name>
    <name type="common">Rhizopus nigricans</name>
    <dbReference type="NCBI Taxonomy" id="4846"/>
    <lineage>
        <taxon>Eukaryota</taxon>
        <taxon>Fungi</taxon>
        <taxon>Fungi incertae sedis</taxon>
        <taxon>Mucoromycota</taxon>
        <taxon>Mucoromycotina</taxon>
        <taxon>Mucoromycetes</taxon>
        <taxon>Mucorales</taxon>
        <taxon>Mucorineae</taxon>
        <taxon>Rhizopodaceae</taxon>
        <taxon>Rhizopus</taxon>
    </lineage>
</organism>
<feature type="domain" description="RRM" evidence="4">
    <location>
        <begin position="4"/>
        <end position="80"/>
    </location>
</feature>
<dbReference type="GO" id="GO:0006376">
    <property type="term" value="P:mRNA splice site recognition"/>
    <property type="evidence" value="ECO:0007669"/>
    <property type="project" value="TreeGrafter"/>
</dbReference>
<feature type="domain" description="RRM" evidence="4">
    <location>
        <begin position="94"/>
        <end position="173"/>
    </location>
</feature>
<keyword evidence="6" id="KW-1185">Reference proteome</keyword>
<dbReference type="SUPFAM" id="SSF54928">
    <property type="entry name" value="RNA-binding domain, RBD"/>
    <property type="match status" value="2"/>
</dbReference>
<evidence type="ECO:0000256" key="3">
    <source>
        <dbReference type="PROSITE-ProRule" id="PRU00176"/>
    </source>
</evidence>
<gene>
    <name evidence="5" type="ORF">CU098_007617</name>
</gene>
<sequence>MDRMGELENWMDEYYIQKLWSSLNANVIVKVIRDRKTLMSSGYAFVDFRSISAAQCALDMFNGEFIPNTSCIFKLNWASGGGIVDRREDRQPEYSLFLGDLSPECSDQMLWNIFSARYPSCKSTNIMKDSHTGMSRGYGFVRFHSAIDQQQCLSEMQGFMIAHRPIQVSLAMPRRKSTWEHSSCFVPQRSNTTVFVGGLSCPIREDELEQYFCIFGDIVYVKIPPGKGCGFVQFVLRQSAEMAIEQMNGYQIGSSRIRLSWGKSQQPFTTLPQHPFQVANKSLSYNTERYGSMLLSRPFSPVHLNQFYILDKETYASFSSF</sequence>
<evidence type="ECO:0000313" key="5">
    <source>
        <dbReference type="EMBL" id="RCI03164.1"/>
    </source>
</evidence>
<dbReference type="Pfam" id="PF00076">
    <property type="entry name" value="RRM_1"/>
    <property type="match status" value="3"/>
</dbReference>
<dbReference type="SMART" id="SM00360">
    <property type="entry name" value="RRM"/>
    <property type="match status" value="3"/>
</dbReference>
<feature type="domain" description="RRM" evidence="4">
    <location>
        <begin position="192"/>
        <end position="264"/>
    </location>
</feature>
<name>A0A367KLQ2_RHIST</name>
<evidence type="ECO:0000313" key="6">
    <source>
        <dbReference type="Proteomes" id="UP000253551"/>
    </source>
</evidence>
<accession>A0A367KLQ2</accession>
<dbReference type="InterPro" id="IPR050825">
    <property type="entry name" value="RBM42_RBP45_47-like"/>
</dbReference>
<keyword evidence="1" id="KW-0677">Repeat</keyword>
<dbReference type="GO" id="GO:0003729">
    <property type="term" value="F:mRNA binding"/>
    <property type="evidence" value="ECO:0007669"/>
    <property type="project" value="InterPro"/>
</dbReference>
<reference evidence="5 6" key="1">
    <citation type="journal article" date="2018" name="G3 (Bethesda)">
        <title>Phylogenetic and Phylogenomic Definition of Rhizopus Species.</title>
        <authorList>
            <person name="Gryganskyi A.P."/>
            <person name="Golan J."/>
            <person name="Dolatabadi S."/>
            <person name="Mondo S."/>
            <person name="Robb S."/>
            <person name="Idnurm A."/>
            <person name="Muszewska A."/>
            <person name="Steczkiewicz K."/>
            <person name="Masonjones S."/>
            <person name="Liao H.L."/>
            <person name="Gajdeczka M.T."/>
            <person name="Anike F."/>
            <person name="Vuek A."/>
            <person name="Anishchenko I.M."/>
            <person name="Voigt K."/>
            <person name="de Hoog G.S."/>
            <person name="Smith M.E."/>
            <person name="Heitman J."/>
            <person name="Vilgalys R."/>
            <person name="Stajich J.E."/>
        </authorList>
    </citation>
    <scope>NUCLEOTIDE SEQUENCE [LARGE SCALE GENOMIC DNA]</scope>
    <source>
        <strain evidence="5 6">LSU 92-RS-03</strain>
    </source>
</reference>
<protein>
    <recommendedName>
        <fullName evidence="4">RRM domain-containing protein</fullName>
    </recommendedName>
</protein>
<dbReference type="STRING" id="4846.A0A367KLQ2"/>
<keyword evidence="2 3" id="KW-0694">RNA-binding</keyword>
<proteinExistence type="predicted"/>
<dbReference type="PANTHER" id="PTHR47640">
    <property type="entry name" value="TRNA SELENOCYSTEINE 1-ASSOCIATED PROTEIN 1-RELATED-RELATED"/>
    <property type="match status" value="1"/>
</dbReference>
<dbReference type="Proteomes" id="UP000253551">
    <property type="component" value="Unassembled WGS sequence"/>
</dbReference>
<comment type="caution">
    <text evidence="5">The sequence shown here is derived from an EMBL/GenBank/DDBJ whole genome shotgun (WGS) entry which is preliminary data.</text>
</comment>
<evidence type="ECO:0000259" key="4">
    <source>
        <dbReference type="PROSITE" id="PS50102"/>
    </source>
</evidence>
<dbReference type="InterPro" id="IPR000504">
    <property type="entry name" value="RRM_dom"/>
</dbReference>
<dbReference type="PANTHER" id="PTHR47640:SF10">
    <property type="entry name" value="TRNA SELENOCYSTEINE 1-ASSOCIATED PROTEIN 1-RELATED"/>
    <property type="match status" value="1"/>
</dbReference>
<dbReference type="Gene3D" id="3.30.70.330">
    <property type="match status" value="3"/>
</dbReference>
<dbReference type="CDD" id="cd12344">
    <property type="entry name" value="RRM1_SECp43_like"/>
    <property type="match status" value="1"/>
</dbReference>
<dbReference type="EMBL" id="PJQM01001122">
    <property type="protein sequence ID" value="RCI03164.1"/>
    <property type="molecule type" value="Genomic_DNA"/>
</dbReference>
<dbReference type="OrthoDB" id="446113at2759"/>
<evidence type="ECO:0000256" key="1">
    <source>
        <dbReference type="ARBA" id="ARBA00022737"/>
    </source>
</evidence>
<dbReference type="PROSITE" id="PS50102">
    <property type="entry name" value="RRM"/>
    <property type="match status" value="3"/>
</dbReference>
<dbReference type="InterPro" id="IPR035979">
    <property type="entry name" value="RBD_domain_sf"/>
</dbReference>
<evidence type="ECO:0000256" key="2">
    <source>
        <dbReference type="ARBA" id="ARBA00022884"/>
    </source>
</evidence>
<dbReference type="AlphaFoldDB" id="A0A367KLQ2"/>